<keyword evidence="8" id="KW-1185">Reference proteome</keyword>
<dbReference type="PRINTS" id="PR00368">
    <property type="entry name" value="FADPNR"/>
</dbReference>
<dbReference type="Gene3D" id="3.30.390.30">
    <property type="match status" value="1"/>
</dbReference>
<dbReference type="InterPro" id="IPR023753">
    <property type="entry name" value="FAD/NAD-binding_dom"/>
</dbReference>
<keyword evidence="3" id="KW-0274">FAD</keyword>
<protein>
    <submittedName>
        <fullName evidence="7">3-phenylpropionate/trans-cinnamate dioxygenase ferredoxin reductase subunit</fullName>
    </submittedName>
</protein>
<dbReference type="GO" id="GO:0016651">
    <property type="term" value="F:oxidoreductase activity, acting on NAD(P)H"/>
    <property type="evidence" value="ECO:0007669"/>
    <property type="project" value="TreeGrafter"/>
</dbReference>
<dbReference type="PANTHER" id="PTHR43557:SF2">
    <property type="entry name" value="RIESKE DOMAIN-CONTAINING PROTEIN-RELATED"/>
    <property type="match status" value="1"/>
</dbReference>
<dbReference type="Pfam" id="PF14759">
    <property type="entry name" value="Reductase_C"/>
    <property type="match status" value="1"/>
</dbReference>
<comment type="caution">
    <text evidence="7">The sequence shown here is derived from an EMBL/GenBank/DDBJ whole genome shotgun (WGS) entry which is preliminary data.</text>
</comment>
<feature type="domain" description="FAD/NAD(P)-binding" evidence="5">
    <location>
        <begin position="8"/>
        <end position="306"/>
    </location>
</feature>
<dbReference type="RefSeq" id="WP_145617916.1">
    <property type="nucleotide sequence ID" value="NZ_VITO01000009.1"/>
</dbReference>
<proteinExistence type="predicted"/>
<accession>A0A560FVJ5</accession>
<sequence>MGQNVNRNVVIVGAGHAGASAALQLRQNGWQGAITLLGAEGELPYQRPPLSKAWLKGEVSFDGVVLRKAEVYQQQRIALRCGCRVVALDRGAKVVVLSDGARVPYDALILATGSRPRDLPVPGAGLDGVVTLRTVADADGLRSRLGSTGRLVVIGGGYIGLEVASAARALGRDVVVVEREARLLARVASPEVSDFYAALHAARGVDLRLSAAVEAIGGRDGRVTEVMLTDGTAIPADTVLVGVGAIPESALAEAAGLACQDGIRVSSTCGTDDPDIYAIGDVSRRPLPFNGGAGRLESVQNALEQARQVAASLCGLPAPAPEVPWFWSDQYEVKLQLAGLPGGEVRRVMRGVSAEGRFAVFHIGTDDTVRAVEAVNMPAEFMTGRQWIAQRRAVSPARLADVAVGLKDAAV</sequence>
<dbReference type="Pfam" id="PF07992">
    <property type="entry name" value="Pyr_redox_2"/>
    <property type="match status" value="1"/>
</dbReference>
<evidence type="ECO:0000259" key="6">
    <source>
        <dbReference type="Pfam" id="PF14759"/>
    </source>
</evidence>
<dbReference type="EMBL" id="VITO01000009">
    <property type="protein sequence ID" value="TWB25668.1"/>
    <property type="molecule type" value="Genomic_DNA"/>
</dbReference>
<dbReference type="InterPro" id="IPR036188">
    <property type="entry name" value="FAD/NAD-bd_sf"/>
</dbReference>
<dbReference type="Proteomes" id="UP000316545">
    <property type="component" value="Unassembled WGS sequence"/>
</dbReference>
<evidence type="ECO:0000256" key="1">
    <source>
        <dbReference type="ARBA" id="ARBA00001974"/>
    </source>
</evidence>
<evidence type="ECO:0000259" key="5">
    <source>
        <dbReference type="Pfam" id="PF07992"/>
    </source>
</evidence>
<dbReference type="GO" id="GO:0005737">
    <property type="term" value="C:cytoplasm"/>
    <property type="evidence" value="ECO:0007669"/>
    <property type="project" value="TreeGrafter"/>
</dbReference>
<comment type="cofactor">
    <cofactor evidence="1">
        <name>FAD</name>
        <dbReference type="ChEBI" id="CHEBI:57692"/>
    </cofactor>
</comment>
<evidence type="ECO:0000313" key="8">
    <source>
        <dbReference type="Proteomes" id="UP000316545"/>
    </source>
</evidence>
<keyword evidence="2" id="KW-0285">Flavoprotein</keyword>
<dbReference type="InterPro" id="IPR050446">
    <property type="entry name" value="FAD-oxidoreductase/Apoptosis"/>
</dbReference>
<evidence type="ECO:0000313" key="7">
    <source>
        <dbReference type="EMBL" id="TWB25668.1"/>
    </source>
</evidence>
<dbReference type="AlphaFoldDB" id="A0A560FVJ5"/>
<dbReference type="SUPFAM" id="SSF55424">
    <property type="entry name" value="FAD/NAD-linked reductases, dimerisation (C-terminal) domain"/>
    <property type="match status" value="1"/>
</dbReference>
<dbReference type="SUPFAM" id="SSF51905">
    <property type="entry name" value="FAD/NAD(P)-binding domain"/>
    <property type="match status" value="2"/>
</dbReference>
<dbReference type="Gene3D" id="3.50.50.60">
    <property type="entry name" value="FAD/NAD(P)-binding domain"/>
    <property type="match status" value="2"/>
</dbReference>
<name>A0A560FVJ5_9PROT</name>
<evidence type="ECO:0000256" key="3">
    <source>
        <dbReference type="ARBA" id="ARBA00022827"/>
    </source>
</evidence>
<dbReference type="InterPro" id="IPR028202">
    <property type="entry name" value="Reductase_C"/>
</dbReference>
<dbReference type="PANTHER" id="PTHR43557">
    <property type="entry name" value="APOPTOSIS-INDUCING FACTOR 1"/>
    <property type="match status" value="1"/>
</dbReference>
<reference evidence="7 8" key="1">
    <citation type="submission" date="2019-06" db="EMBL/GenBank/DDBJ databases">
        <title>Genomic Encyclopedia of Type Strains, Phase IV (KMG-V): Genome sequencing to study the core and pangenomes of soil and plant-associated prokaryotes.</title>
        <authorList>
            <person name="Whitman W."/>
        </authorList>
    </citation>
    <scope>NUCLEOTIDE SEQUENCE [LARGE SCALE GENOMIC DNA]</scope>
    <source>
        <strain evidence="7 8">BR 11865</strain>
    </source>
</reference>
<dbReference type="PRINTS" id="PR00411">
    <property type="entry name" value="PNDRDTASEI"/>
</dbReference>
<dbReference type="InterPro" id="IPR016156">
    <property type="entry name" value="FAD/NAD-linked_Rdtase_dimer_sf"/>
</dbReference>
<dbReference type="GO" id="GO:0051213">
    <property type="term" value="F:dioxygenase activity"/>
    <property type="evidence" value="ECO:0007669"/>
    <property type="project" value="UniProtKB-KW"/>
</dbReference>
<gene>
    <name evidence="7" type="ORF">FBZ88_10965</name>
</gene>
<evidence type="ECO:0000256" key="2">
    <source>
        <dbReference type="ARBA" id="ARBA00022630"/>
    </source>
</evidence>
<keyword evidence="7" id="KW-0223">Dioxygenase</keyword>
<evidence type="ECO:0000256" key="4">
    <source>
        <dbReference type="ARBA" id="ARBA00023002"/>
    </source>
</evidence>
<keyword evidence="4" id="KW-0560">Oxidoreductase</keyword>
<feature type="domain" description="Reductase C-terminal" evidence="6">
    <location>
        <begin position="325"/>
        <end position="409"/>
    </location>
</feature>
<organism evidence="7 8">
    <name type="scientific">Nitrospirillum amazonense</name>
    <dbReference type="NCBI Taxonomy" id="28077"/>
    <lineage>
        <taxon>Bacteria</taxon>
        <taxon>Pseudomonadati</taxon>
        <taxon>Pseudomonadota</taxon>
        <taxon>Alphaproteobacteria</taxon>
        <taxon>Rhodospirillales</taxon>
        <taxon>Azospirillaceae</taxon>
        <taxon>Nitrospirillum</taxon>
    </lineage>
</organism>